<proteinExistence type="predicted"/>
<sequence length="273" mass="31984">MSREVVKMKQGMSYSCKEKIIILNVFKYFSKMHPEKCVTEIVRRTSKATGCSEKSIFQFRKEEDSPQGFKEPSKTKVRKNLNINSRFLKYDKEVREAIKEIIYDLKYRNIVPSLSTILKHVKSNSNLPNFSLMTLRRLLFDMGFYYQKQKNTNKAILVEKNKENAEDPKTHILETKDEVQCVKPNELEKMTDKSTNMPEAIPQNHTYMPNPNHGHVPLLHFGQNENHIMDGVPVGFQHQMMLDPRIHHPIHPIPHSMGFLQYPSHHHNMVTQQ</sequence>
<name>A0ABM5KEC9_DIAVI</name>
<protein>
    <submittedName>
        <fullName evidence="1">Uncharacterized protein</fullName>
    </submittedName>
</protein>
<evidence type="ECO:0000313" key="2">
    <source>
        <dbReference type="Proteomes" id="UP001652700"/>
    </source>
</evidence>
<accession>A0ABM5KEC9</accession>
<evidence type="ECO:0000313" key="1">
    <source>
        <dbReference type="EnsemblMetazoa" id="XP_050508513.1"/>
    </source>
</evidence>
<organism evidence="1 2">
    <name type="scientific">Diabrotica virgifera virgifera</name>
    <name type="common">western corn rootworm</name>
    <dbReference type="NCBI Taxonomy" id="50390"/>
    <lineage>
        <taxon>Eukaryota</taxon>
        <taxon>Metazoa</taxon>
        <taxon>Ecdysozoa</taxon>
        <taxon>Arthropoda</taxon>
        <taxon>Hexapoda</taxon>
        <taxon>Insecta</taxon>
        <taxon>Pterygota</taxon>
        <taxon>Neoptera</taxon>
        <taxon>Endopterygota</taxon>
        <taxon>Coleoptera</taxon>
        <taxon>Polyphaga</taxon>
        <taxon>Cucujiformia</taxon>
        <taxon>Chrysomeloidea</taxon>
        <taxon>Chrysomelidae</taxon>
        <taxon>Galerucinae</taxon>
        <taxon>Diabroticina</taxon>
        <taxon>Diabroticites</taxon>
        <taxon>Diabrotica</taxon>
    </lineage>
</organism>
<reference evidence="1" key="1">
    <citation type="submission" date="2025-05" db="UniProtKB">
        <authorList>
            <consortium name="EnsemblMetazoa"/>
        </authorList>
    </citation>
    <scope>IDENTIFICATION</scope>
</reference>
<keyword evidence="2" id="KW-1185">Reference proteome</keyword>
<dbReference type="Proteomes" id="UP001652700">
    <property type="component" value="Unplaced"/>
</dbReference>
<dbReference type="RefSeq" id="XP_050508513.1">
    <property type="nucleotide sequence ID" value="XM_050652556.1"/>
</dbReference>
<dbReference type="GeneID" id="126885797"/>
<dbReference type="EnsemblMetazoa" id="XM_050652556.1">
    <property type="protein sequence ID" value="XP_050508513.1"/>
    <property type="gene ID" value="LOC126885797"/>
</dbReference>